<evidence type="ECO:0000256" key="1">
    <source>
        <dbReference type="SAM" id="MobiDB-lite"/>
    </source>
</evidence>
<sequence>MLFGPDAADKQLRRAASMADAPSQTRLSPAVTVSDNPFRVASRATTKTTTTTRSTKYKPGLSPVSKAVLVDLRVVANKSKSNGSRGAIASTKAALRQAPAKTSRPPDRMPHLKLRVDSSSARANESQVGTVNASRDWVVTGDGKSEMPPDDRTGVGPTKATPRPTGTNDDGDVKSGDEIPIPSALRHSHWWKRRRRRWPNSFQSCQYTTGPHTPDAVNSTKMRGEQRERRMTALAAGWNKNRQYATGPDPTPTARTPTTPPKPGVDPGCRFGTADTFLTSSTGEWPSLKEDDRPALDGHTGGRGFVYEMSPSTQECELLAEK</sequence>
<dbReference type="EMBL" id="JACGCI010000002">
    <property type="protein sequence ID" value="KAF6765404.1"/>
    <property type="molecule type" value="Genomic_DNA"/>
</dbReference>
<feature type="region of interest" description="Disordered" evidence="1">
    <location>
        <begin position="202"/>
        <end position="322"/>
    </location>
</feature>
<accession>A0A8H6IJ53</accession>
<feature type="compositionally biased region" description="Basic and acidic residues" evidence="1">
    <location>
        <begin position="222"/>
        <end position="231"/>
    </location>
</feature>
<feature type="compositionally biased region" description="Low complexity" evidence="1">
    <location>
        <begin position="41"/>
        <end position="54"/>
    </location>
</feature>
<feature type="compositionally biased region" description="Basic and acidic residues" evidence="1">
    <location>
        <begin position="143"/>
        <end position="153"/>
    </location>
</feature>
<feature type="compositionally biased region" description="Polar residues" evidence="1">
    <location>
        <begin position="117"/>
        <end position="133"/>
    </location>
</feature>
<evidence type="ECO:0000313" key="2">
    <source>
        <dbReference type="EMBL" id="KAF6765404.1"/>
    </source>
</evidence>
<dbReference type="AlphaFoldDB" id="A0A8H6IJ53"/>
<gene>
    <name evidence="2" type="ORF">DFP72DRAFT_1039325</name>
</gene>
<reference evidence="2 3" key="1">
    <citation type="submission" date="2020-07" db="EMBL/GenBank/DDBJ databases">
        <title>Comparative genomics of pyrophilous fungi reveals a link between fire events and developmental genes.</title>
        <authorList>
            <consortium name="DOE Joint Genome Institute"/>
            <person name="Steindorff A.S."/>
            <person name="Carver A."/>
            <person name="Calhoun S."/>
            <person name="Stillman K."/>
            <person name="Liu H."/>
            <person name="Lipzen A."/>
            <person name="Pangilinan J."/>
            <person name="Labutti K."/>
            <person name="Bruns T.D."/>
            <person name="Grigoriev I.V."/>
        </authorList>
    </citation>
    <scope>NUCLEOTIDE SEQUENCE [LARGE SCALE GENOMIC DNA]</scope>
    <source>
        <strain evidence="2 3">CBS 144469</strain>
    </source>
</reference>
<protein>
    <submittedName>
        <fullName evidence="2">Uncharacterized protein</fullName>
    </submittedName>
</protein>
<dbReference type="OrthoDB" id="10526897at2759"/>
<feature type="compositionally biased region" description="Polar residues" evidence="1">
    <location>
        <begin position="22"/>
        <end position="35"/>
    </location>
</feature>
<feature type="compositionally biased region" description="Polar residues" evidence="1">
    <location>
        <begin position="202"/>
        <end position="221"/>
    </location>
</feature>
<dbReference type="Proteomes" id="UP000521943">
    <property type="component" value="Unassembled WGS sequence"/>
</dbReference>
<name>A0A8H6IJ53_9AGAR</name>
<feature type="compositionally biased region" description="Basic and acidic residues" evidence="1">
    <location>
        <begin position="104"/>
        <end position="116"/>
    </location>
</feature>
<feature type="compositionally biased region" description="Low complexity" evidence="1">
    <location>
        <begin position="246"/>
        <end position="257"/>
    </location>
</feature>
<comment type="caution">
    <text evidence="2">The sequence shown here is derived from an EMBL/GenBank/DDBJ whole genome shotgun (WGS) entry which is preliminary data.</text>
</comment>
<keyword evidence="3" id="KW-1185">Reference proteome</keyword>
<feature type="compositionally biased region" description="Basic and acidic residues" evidence="1">
    <location>
        <begin position="287"/>
        <end position="296"/>
    </location>
</feature>
<feature type="region of interest" description="Disordered" evidence="1">
    <location>
        <begin position="1"/>
        <end position="60"/>
    </location>
</feature>
<feature type="region of interest" description="Disordered" evidence="1">
    <location>
        <begin position="79"/>
        <end position="181"/>
    </location>
</feature>
<evidence type="ECO:0000313" key="3">
    <source>
        <dbReference type="Proteomes" id="UP000521943"/>
    </source>
</evidence>
<proteinExistence type="predicted"/>
<organism evidence="2 3">
    <name type="scientific">Ephemerocybe angulata</name>
    <dbReference type="NCBI Taxonomy" id="980116"/>
    <lineage>
        <taxon>Eukaryota</taxon>
        <taxon>Fungi</taxon>
        <taxon>Dikarya</taxon>
        <taxon>Basidiomycota</taxon>
        <taxon>Agaricomycotina</taxon>
        <taxon>Agaricomycetes</taxon>
        <taxon>Agaricomycetidae</taxon>
        <taxon>Agaricales</taxon>
        <taxon>Agaricineae</taxon>
        <taxon>Psathyrellaceae</taxon>
        <taxon>Ephemerocybe</taxon>
    </lineage>
</organism>